<name>A0A8D8C772_CULPI</name>
<reference evidence="1" key="1">
    <citation type="submission" date="2021-05" db="EMBL/GenBank/DDBJ databases">
        <authorList>
            <person name="Alioto T."/>
            <person name="Alioto T."/>
            <person name="Gomez Garrido J."/>
        </authorList>
    </citation>
    <scope>NUCLEOTIDE SEQUENCE</scope>
</reference>
<proteinExistence type="predicted"/>
<dbReference type="EMBL" id="HBUE01106947">
    <property type="protein sequence ID" value="CAG6487563.1"/>
    <property type="molecule type" value="Transcribed_RNA"/>
</dbReference>
<organism evidence="1">
    <name type="scientific">Culex pipiens</name>
    <name type="common">House mosquito</name>
    <dbReference type="NCBI Taxonomy" id="7175"/>
    <lineage>
        <taxon>Eukaryota</taxon>
        <taxon>Metazoa</taxon>
        <taxon>Ecdysozoa</taxon>
        <taxon>Arthropoda</taxon>
        <taxon>Hexapoda</taxon>
        <taxon>Insecta</taxon>
        <taxon>Pterygota</taxon>
        <taxon>Neoptera</taxon>
        <taxon>Endopterygota</taxon>
        <taxon>Diptera</taxon>
        <taxon>Nematocera</taxon>
        <taxon>Culicoidea</taxon>
        <taxon>Culicidae</taxon>
        <taxon>Culicinae</taxon>
        <taxon>Culicini</taxon>
        <taxon>Culex</taxon>
        <taxon>Culex</taxon>
    </lineage>
</organism>
<accession>A0A8D8C772</accession>
<evidence type="ECO:0000313" key="1">
    <source>
        <dbReference type="EMBL" id="CAG6487563.1"/>
    </source>
</evidence>
<sequence>MPLGERLGSRQTSRRSGLQAIHNSLLWSVPTIAGNIPFPTWSNQCSIRDQAAILDLHRGLNRFPLLCVPKGQCRHRSGKRHGGNRVVRFSLLSDIATNA</sequence>
<protein>
    <submittedName>
        <fullName evidence="1">(northern house mosquito) hypothetical protein</fullName>
    </submittedName>
</protein>
<dbReference type="AlphaFoldDB" id="A0A8D8C772"/>